<dbReference type="Proteomes" id="UP001157502">
    <property type="component" value="Chromosome 18"/>
</dbReference>
<keyword evidence="2" id="KW-1185">Reference proteome</keyword>
<accession>A0ACC2G241</accession>
<gene>
    <name evidence="1" type="ORF">DPEC_G00214920</name>
</gene>
<reference evidence="1" key="1">
    <citation type="submission" date="2021-05" db="EMBL/GenBank/DDBJ databases">
        <authorList>
            <person name="Pan Q."/>
            <person name="Jouanno E."/>
            <person name="Zahm M."/>
            <person name="Klopp C."/>
            <person name="Cabau C."/>
            <person name="Louis A."/>
            <person name="Berthelot C."/>
            <person name="Parey E."/>
            <person name="Roest Crollius H."/>
            <person name="Montfort J."/>
            <person name="Robinson-Rechavi M."/>
            <person name="Bouchez O."/>
            <person name="Lampietro C."/>
            <person name="Lopez Roques C."/>
            <person name="Donnadieu C."/>
            <person name="Postlethwait J."/>
            <person name="Bobe J."/>
            <person name="Dillon D."/>
            <person name="Chandos A."/>
            <person name="von Hippel F."/>
            <person name="Guiguen Y."/>
        </authorList>
    </citation>
    <scope>NUCLEOTIDE SEQUENCE</scope>
    <source>
        <strain evidence="1">YG-Jan2019</strain>
    </source>
</reference>
<sequence>MSYDPEKHPETVWQQVNVSPGLAEHLDVASRDSFCWRALLSHATRCRSHRVTPPTARGALSWCGGGVTVDSLVSLEHRGTCEICRRGAKGAARCVRAAMVSRSTPAEQNTETLIGDQLCLWQREHHA</sequence>
<comment type="caution">
    <text evidence="1">The sequence shown here is derived from an EMBL/GenBank/DDBJ whole genome shotgun (WGS) entry which is preliminary data.</text>
</comment>
<evidence type="ECO:0000313" key="2">
    <source>
        <dbReference type="Proteomes" id="UP001157502"/>
    </source>
</evidence>
<dbReference type="EMBL" id="CM055745">
    <property type="protein sequence ID" value="KAJ7997707.1"/>
    <property type="molecule type" value="Genomic_DNA"/>
</dbReference>
<organism evidence="1 2">
    <name type="scientific">Dallia pectoralis</name>
    <name type="common">Alaska blackfish</name>
    <dbReference type="NCBI Taxonomy" id="75939"/>
    <lineage>
        <taxon>Eukaryota</taxon>
        <taxon>Metazoa</taxon>
        <taxon>Chordata</taxon>
        <taxon>Craniata</taxon>
        <taxon>Vertebrata</taxon>
        <taxon>Euteleostomi</taxon>
        <taxon>Actinopterygii</taxon>
        <taxon>Neopterygii</taxon>
        <taxon>Teleostei</taxon>
        <taxon>Protacanthopterygii</taxon>
        <taxon>Esociformes</taxon>
        <taxon>Umbridae</taxon>
        <taxon>Dallia</taxon>
    </lineage>
</organism>
<proteinExistence type="predicted"/>
<evidence type="ECO:0000313" key="1">
    <source>
        <dbReference type="EMBL" id="KAJ7997707.1"/>
    </source>
</evidence>
<name>A0ACC2G241_DALPE</name>
<protein>
    <submittedName>
        <fullName evidence="1">Uncharacterized protein</fullName>
    </submittedName>
</protein>